<dbReference type="AlphaFoldDB" id="A0A1Y2IMG4"/>
<protein>
    <recommendedName>
        <fullName evidence="1">Fungal-type protein kinase domain-containing protein</fullName>
    </recommendedName>
</protein>
<dbReference type="Gene3D" id="1.10.510.10">
    <property type="entry name" value="Transferase(Phosphotransferase) domain 1"/>
    <property type="match status" value="1"/>
</dbReference>
<dbReference type="SUPFAM" id="SSF56112">
    <property type="entry name" value="Protein kinase-like (PK-like)"/>
    <property type="match status" value="1"/>
</dbReference>
<gene>
    <name evidence="2" type="ORF">PYCCODRAFT_1477858</name>
</gene>
<name>A0A1Y2IMG4_TRAC3</name>
<organism evidence="2 3">
    <name type="scientific">Trametes coccinea (strain BRFM310)</name>
    <name type="common">Pycnoporus coccineus</name>
    <dbReference type="NCBI Taxonomy" id="1353009"/>
    <lineage>
        <taxon>Eukaryota</taxon>
        <taxon>Fungi</taxon>
        <taxon>Dikarya</taxon>
        <taxon>Basidiomycota</taxon>
        <taxon>Agaricomycotina</taxon>
        <taxon>Agaricomycetes</taxon>
        <taxon>Polyporales</taxon>
        <taxon>Polyporaceae</taxon>
        <taxon>Trametes</taxon>
    </lineage>
</organism>
<dbReference type="OrthoDB" id="2754583at2759"/>
<evidence type="ECO:0000313" key="2">
    <source>
        <dbReference type="EMBL" id="OSD02307.1"/>
    </source>
</evidence>
<evidence type="ECO:0000313" key="3">
    <source>
        <dbReference type="Proteomes" id="UP000193067"/>
    </source>
</evidence>
<accession>A0A1Y2IMG4</accession>
<dbReference type="InterPro" id="IPR011009">
    <property type="entry name" value="Kinase-like_dom_sf"/>
</dbReference>
<reference evidence="2 3" key="1">
    <citation type="journal article" date="2015" name="Biotechnol. Biofuels">
        <title>Enhanced degradation of softwood versus hardwood by the white-rot fungus Pycnoporus coccineus.</title>
        <authorList>
            <person name="Couturier M."/>
            <person name="Navarro D."/>
            <person name="Chevret D."/>
            <person name="Henrissat B."/>
            <person name="Piumi F."/>
            <person name="Ruiz-Duenas F.J."/>
            <person name="Martinez A.T."/>
            <person name="Grigoriev I.V."/>
            <person name="Riley R."/>
            <person name="Lipzen A."/>
            <person name="Berrin J.G."/>
            <person name="Master E.R."/>
            <person name="Rosso M.N."/>
        </authorList>
    </citation>
    <scope>NUCLEOTIDE SEQUENCE [LARGE SCALE GENOMIC DNA]</scope>
    <source>
        <strain evidence="2 3">BRFM310</strain>
    </source>
</reference>
<keyword evidence="3" id="KW-1185">Reference proteome</keyword>
<sequence>MTGSIHERISTSTSELGHVNDARVAKRLRVVRPRYVPLLHRIREHPVDLLTMVEQVTDCLDALFHGAHILHGDISVNSIVWSPSESASSEGNFVLCDLDTALDLDQDGSATVHVATTPRWHRTGTLPFLAIELIKGPETPHRLHHNYESLFWVVLWCAMKADYHAAGTDRAVIDKSLNKWESIRPRDIVSEKTKVLAMTWEELPIPKRFKESSHISDFVDNFRTFIHEAPGKVNTVLRKQRSRSGIAVQDRSEILDTIVCKERIRAMLKEAAELA</sequence>
<dbReference type="InterPro" id="IPR040976">
    <property type="entry name" value="Pkinase_fungal"/>
</dbReference>
<dbReference type="Pfam" id="PF17667">
    <property type="entry name" value="Pkinase_fungal"/>
    <property type="match status" value="1"/>
</dbReference>
<evidence type="ECO:0000259" key="1">
    <source>
        <dbReference type="Pfam" id="PF17667"/>
    </source>
</evidence>
<feature type="domain" description="Fungal-type protein kinase" evidence="1">
    <location>
        <begin position="22"/>
        <end position="157"/>
    </location>
</feature>
<dbReference type="PANTHER" id="PTHR38248">
    <property type="entry name" value="FUNK1 6"/>
    <property type="match status" value="1"/>
</dbReference>
<dbReference type="EMBL" id="KZ084106">
    <property type="protein sequence ID" value="OSD02307.1"/>
    <property type="molecule type" value="Genomic_DNA"/>
</dbReference>
<proteinExistence type="predicted"/>
<dbReference type="Proteomes" id="UP000193067">
    <property type="component" value="Unassembled WGS sequence"/>
</dbReference>
<dbReference type="PANTHER" id="PTHR38248:SF2">
    <property type="entry name" value="FUNK1 11"/>
    <property type="match status" value="1"/>
</dbReference>